<organism evidence="2 3">
    <name type="scientific">Cloacibacillus evryensis</name>
    <dbReference type="NCBI Taxonomy" id="508460"/>
    <lineage>
        <taxon>Bacteria</taxon>
        <taxon>Thermotogati</taxon>
        <taxon>Synergistota</taxon>
        <taxon>Synergistia</taxon>
        <taxon>Synergistales</taxon>
        <taxon>Synergistaceae</taxon>
        <taxon>Cloacibacillus</taxon>
    </lineage>
</organism>
<dbReference type="RefSeq" id="WP_008711716.1">
    <property type="nucleotide sequence ID" value="NZ_CABKQM010000008.1"/>
</dbReference>
<protein>
    <recommendedName>
        <fullName evidence="1">4Fe-4S ferredoxin-type domain-containing protein</fullName>
    </recommendedName>
</protein>
<dbReference type="PROSITE" id="PS51379">
    <property type="entry name" value="4FE4S_FER_2"/>
    <property type="match status" value="1"/>
</dbReference>
<dbReference type="PANTHER" id="PTHR42827">
    <property type="entry name" value="IRON-SULFUR CLUSTER-BINDING PROTEIN-RELATED"/>
    <property type="match status" value="1"/>
</dbReference>
<dbReference type="InterPro" id="IPR017896">
    <property type="entry name" value="4Fe4S_Fe-S-bd"/>
</dbReference>
<comment type="caution">
    <text evidence="2">The sequence shown here is derived from an EMBL/GenBank/DDBJ whole genome shotgun (WGS) entry which is preliminary data.</text>
</comment>
<feature type="domain" description="4Fe-4S ferredoxin-type" evidence="1">
    <location>
        <begin position="217"/>
        <end position="235"/>
    </location>
</feature>
<gene>
    <name evidence="2" type="ORF">NE630_07670</name>
</gene>
<reference evidence="2 3" key="1">
    <citation type="submission" date="2022-06" db="EMBL/GenBank/DDBJ databases">
        <title>Isolation of gut microbiota from human fecal samples.</title>
        <authorList>
            <person name="Pamer E.G."/>
            <person name="Barat B."/>
            <person name="Waligurski E."/>
            <person name="Medina S."/>
            <person name="Paddock L."/>
            <person name="Mostad J."/>
        </authorList>
    </citation>
    <scope>NUCLEOTIDE SEQUENCE [LARGE SCALE GENOMIC DNA]</scope>
    <source>
        <strain evidence="2 3">DFI.9.90</strain>
    </source>
</reference>
<dbReference type="PANTHER" id="PTHR42827:SF1">
    <property type="entry name" value="IRON-SULFUR CLUSTER-BINDING PROTEIN"/>
    <property type="match status" value="1"/>
</dbReference>
<accession>A0AAW5K705</accession>
<name>A0AAW5K705_9BACT</name>
<evidence type="ECO:0000259" key="1">
    <source>
        <dbReference type="PROSITE" id="PS51379"/>
    </source>
</evidence>
<sequence>MHSKIKGEITDFFSRELDSPENDLGGGIPAWDNFILGCAAGDDPIFEKLRRDADFPCFTPLELFRTFYPEPDTSASELTVLCWVLPQRAETRAANSGAKPSEVWGRAKLCGEKFYISMGLRLEKFFAERNIAAVFPMGHPAEVKRFNSQKYYVASNWSERHACYAAGLGTFGLCDGLITPLGKAHRCGSIIIKAQLPPTPREYGDIHEYCPWFTKKSCGLCIKRCPVGAISEKGHDKEKCQAFLHGECADFFESSGFQVYACGLCQAGVPCEDRIPGRERAAVFRNFL</sequence>
<evidence type="ECO:0000313" key="2">
    <source>
        <dbReference type="EMBL" id="MCQ4814308.1"/>
    </source>
</evidence>
<dbReference type="AlphaFoldDB" id="A0AAW5K705"/>
<dbReference type="Proteomes" id="UP001205919">
    <property type="component" value="Unassembled WGS sequence"/>
</dbReference>
<proteinExistence type="predicted"/>
<keyword evidence="3" id="KW-1185">Reference proteome</keyword>
<dbReference type="EMBL" id="JANFYT010000014">
    <property type="protein sequence ID" value="MCQ4814308.1"/>
    <property type="molecule type" value="Genomic_DNA"/>
</dbReference>
<evidence type="ECO:0000313" key="3">
    <source>
        <dbReference type="Proteomes" id="UP001205919"/>
    </source>
</evidence>